<evidence type="ECO:0000256" key="5">
    <source>
        <dbReference type="ARBA" id="ARBA00022729"/>
    </source>
</evidence>
<evidence type="ECO:0000256" key="1">
    <source>
        <dbReference type="ARBA" id="ARBA00004196"/>
    </source>
</evidence>
<dbReference type="RefSeq" id="WP_283406716.1">
    <property type="nucleotide sequence ID" value="NZ_FXUI01000009.1"/>
</dbReference>
<keyword evidence="5 7" id="KW-0732">Signal</keyword>
<keyword evidence="4" id="KW-0408">Iron</keyword>
<evidence type="ECO:0000259" key="8">
    <source>
        <dbReference type="PROSITE" id="PS50983"/>
    </source>
</evidence>
<dbReference type="Gene3D" id="3.40.50.1980">
    <property type="entry name" value="Nitrogenase molybdenum iron protein domain"/>
    <property type="match status" value="2"/>
</dbReference>
<organism evidence="9 10">
    <name type="scientific">Novosphingobium panipatense</name>
    <dbReference type="NCBI Taxonomy" id="428991"/>
    <lineage>
        <taxon>Bacteria</taxon>
        <taxon>Pseudomonadati</taxon>
        <taxon>Pseudomonadota</taxon>
        <taxon>Alphaproteobacteria</taxon>
        <taxon>Sphingomonadales</taxon>
        <taxon>Sphingomonadaceae</taxon>
        <taxon>Novosphingobium</taxon>
    </lineage>
</organism>
<comment type="similarity">
    <text evidence="2">Belongs to the bacterial solute-binding protein 8 family.</text>
</comment>
<dbReference type="Pfam" id="PF01497">
    <property type="entry name" value="Peripla_BP_2"/>
    <property type="match status" value="1"/>
</dbReference>
<dbReference type="Proteomes" id="UP001157910">
    <property type="component" value="Unassembled WGS sequence"/>
</dbReference>
<feature type="domain" description="Fe/B12 periplasmic-binding" evidence="8">
    <location>
        <begin position="47"/>
        <end position="331"/>
    </location>
</feature>
<dbReference type="InterPro" id="IPR006311">
    <property type="entry name" value="TAT_signal"/>
</dbReference>
<dbReference type="PROSITE" id="PS50983">
    <property type="entry name" value="FE_B12_PBP"/>
    <property type="match status" value="1"/>
</dbReference>
<feature type="region of interest" description="Disordered" evidence="6">
    <location>
        <begin position="229"/>
        <end position="248"/>
    </location>
</feature>
<evidence type="ECO:0000256" key="7">
    <source>
        <dbReference type="SAM" id="SignalP"/>
    </source>
</evidence>
<keyword evidence="3" id="KW-0813">Transport</keyword>
<comment type="caution">
    <text evidence="9">The sequence shown here is derived from an EMBL/GenBank/DDBJ whole genome shotgun (WGS) entry which is preliminary data.</text>
</comment>
<evidence type="ECO:0000256" key="4">
    <source>
        <dbReference type="ARBA" id="ARBA00022496"/>
    </source>
</evidence>
<dbReference type="PANTHER" id="PTHR30532:SF28">
    <property type="entry name" value="PETROBACTIN-BINDING PROTEIN YCLQ"/>
    <property type="match status" value="1"/>
</dbReference>
<keyword evidence="10" id="KW-1185">Reference proteome</keyword>
<evidence type="ECO:0000256" key="3">
    <source>
        <dbReference type="ARBA" id="ARBA00022448"/>
    </source>
</evidence>
<evidence type="ECO:0000256" key="2">
    <source>
        <dbReference type="ARBA" id="ARBA00008814"/>
    </source>
</evidence>
<gene>
    <name evidence="9" type="ORF">SAMN06296065_109105</name>
</gene>
<keyword evidence="4" id="KW-0406">Ion transport</keyword>
<dbReference type="InterPro" id="IPR051313">
    <property type="entry name" value="Bact_iron-sidero_bind"/>
</dbReference>
<name>A0ABY1QP56_9SPHN</name>
<evidence type="ECO:0000256" key="6">
    <source>
        <dbReference type="SAM" id="MobiDB-lite"/>
    </source>
</evidence>
<dbReference type="PROSITE" id="PS51318">
    <property type="entry name" value="TAT"/>
    <property type="match status" value="1"/>
</dbReference>
<dbReference type="SUPFAM" id="SSF53807">
    <property type="entry name" value="Helical backbone' metal receptor"/>
    <property type="match status" value="1"/>
</dbReference>
<accession>A0ABY1QP56</accession>
<dbReference type="InterPro" id="IPR002491">
    <property type="entry name" value="ABC_transptr_periplasmic_BD"/>
</dbReference>
<comment type="subcellular location">
    <subcellularLocation>
        <location evidence="1">Cell envelope</location>
    </subcellularLocation>
</comment>
<evidence type="ECO:0000313" key="10">
    <source>
        <dbReference type="Proteomes" id="UP001157910"/>
    </source>
</evidence>
<reference evidence="9 10" key="1">
    <citation type="submission" date="2017-05" db="EMBL/GenBank/DDBJ databases">
        <authorList>
            <person name="Varghese N."/>
            <person name="Submissions S."/>
        </authorList>
    </citation>
    <scope>NUCLEOTIDE SEQUENCE [LARGE SCALE GENOMIC DNA]</scope>
    <source>
        <strain evidence="9 10">SM16</strain>
    </source>
</reference>
<keyword evidence="4" id="KW-0410">Iron transport</keyword>
<sequence length="331" mass="34264">MPTFSRKALLGISAAIAALTLAGAAPAKEVTIAHAKGQTLLEQAPKKVAVYDLATLDILNALGVDAVAGVPKGADGNGNLPPHLARYTAPRYANVGTLFEPDTAALAALKPDLVIIGGRSAKKYVELAGLAPTIDLSSQGGDLAATVIDNTRKLGHLFGVEEQAGQRVTEFEATVSELHAEAGRQGTGLLLFSAGQGVAVHAPGDRFGHVYDFIGIRSAVPAVEATERSGRAPAGSPEAELAHRQQQQKLEAGLSADPHWIFVIDRSAATGTAPSTARQTLAQDPRISATSAWKAGRVVYLDPKTWYLVGAGIDALSQSAKATLASFKAAN</sequence>
<feature type="signal peptide" evidence="7">
    <location>
        <begin position="1"/>
        <end position="27"/>
    </location>
</feature>
<feature type="chain" id="PRO_5047468223" evidence="7">
    <location>
        <begin position="28"/>
        <end position="331"/>
    </location>
</feature>
<dbReference type="EMBL" id="FXUI01000009">
    <property type="protein sequence ID" value="SMP76342.1"/>
    <property type="molecule type" value="Genomic_DNA"/>
</dbReference>
<dbReference type="PANTHER" id="PTHR30532">
    <property type="entry name" value="IRON III DICITRATE-BINDING PERIPLASMIC PROTEIN"/>
    <property type="match status" value="1"/>
</dbReference>
<evidence type="ECO:0000313" key="9">
    <source>
        <dbReference type="EMBL" id="SMP76342.1"/>
    </source>
</evidence>
<proteinExistence type="inferred from homology"/>
<protein>
    <submittedName>
        <fullName evidence="9">Iron complex transport system substrate-binding protein</fullName>
    </submittedName>
</protein>